<dbReference type="RefSeq" id="WP_012499538.1">
    <property type="nucleotide sequence ID" value="NC_011026.1"/>
</dbReference>
<dbReference type="GO" id="GO:0043565">
    <property type="term" value="F:sequence-specific DNA binding"/>
    <property type="evidence" value="ECO:0007669"/>
    <property type="project" value="InterPro"/>
</dbReference>
<keyword evidence="6" id="KW-1185">Reference proteome</keyword>
<dbReference type="KEGG" id="cts:Ctha_0989"/>
<dbReference type="PANTHER" id="PTHR47893">
    <property type="entry name" value="REGULATORY PROTEIN PCHR"/>
    <property type="match status" value="1"/>
</dbReference>
<dbReference type="SMART" id="SM00342">
    <property type="entry name" value="HTH_ARAC"/>
    <property type="match status" value="1"/>
</dbReference>
<dbReference type="PANTHER" id="PTHR47893:SF1">
    <property type="entry name" value="REGULATORY PROTEIN PCHR"/>
    <property type="match status" value="1"/>
</dbReference>
<dbReference type="GO" id="GO:0003700">
    <property type="term" value="F:DNA-binding transcription factor activity"/>
    <property type="evidence" value="ECO:0007669"/>
    <property type="project" value="InterPro"/>
</dbReference>
<evidence type="ECO:0000259" key="4">
    <source>
        <dbReference type="PROSITE" id="PS01124"/>
    </source>
</evidence>
<evidence type="ECO:0000313" key="6">
    <source>
        <dbReference type="Proteomes" id="UP000001208"/>
    </source>
</evidence>
<dbReference type="AlphaFoldDB" id="B3QXI0"/>
<dbReference type="InterPro" id="IPR018062">
    <property type="entry name" value="HTH_AraC-typ_CS"/>
</dbReference>
<evidence type="ECO:0000256" key="1">
    <source>
        <dbReference type="ARBA" id="ARBA00023015"/>
    </source>
</evidence>
<dbReference type="Gene3D" id="1.10.10.60">
    <property type="entry name" value="Homeodomain-like"/>
    <property type="match status" value="1"/>
</dbReference>
<keyword evidence="3" id="KW-0804">Transcription</keyword>
<dbReference type="HOGENOM" id="CLU_052345_4_0_10"/>
<feature type="domain" description="HTH araC/xylS-type" evidence="4">
    <location>
        <begin position="230"/>
        <end position="327"/>
    </location>
</feature>
<dbReference type="InterPro" id="IPR053142">
    <property type="entry name" value="PchR_regulatory_protein"/>
</dbReference>
<gene>
    <name evidence="5" type="ordered locus">Ctha_0989</name>
</gene>
<organism evidence="5 6">
    <name type="scientific">Chloroherpeton thalassium (strain ATCC 35110 / GB-78)</name>
    <dbReference type="NCBI Taxonomy" id="517418"/>
    <lineage>
        <taxon>Bacteria</taxon>
        <taxon>Pseudomonadati</taxon>
        <taxon>Chlorobiota</taxon>
        <taxon>Chlorobiia</taxon>
        <taxon>Chlorobiales</taxon>
        <taxon>Chloroherpetonaceae</taxon>
        <taxon>Chloroherpeton</taxon>
    </lineage>
</organism>
<accession>B3QXI0</accession>
<name>B3QXI0_CHLT3</name>
<dbReference type="PRINTS" id="PR00032">
    <property type="entry name" value="HTHARAC"/>
</dbReference>
<dbReference type="EMBL" id="CP001100">
    <property type="protein sequence ID" value="ACF13454.1"/>
    <property type="molecule type" value="Genomic_DNA"/>
</dbReference>
<dbReference type="Proteomes" id="UP000001208">
    <property type="component" value="Chromosome"/>
</dbReference>
<dbReference type="PROSITE" id="PS00041">
    <property type="entry name" value="HTH_ARAC_FAMILY_1"/>
    <property type="match status" value="1"/>
</dbReference>
<evidence type="ECO:0000313" key="5">
    <source>
        <dbReference type="EMBL" id="ACF13454.1"/>
    </source>
</evidence>
<dbReference type="Pfam" id="PF12833">
    <property type="entry name" value="HTH_18"/>
    <property type="match status" value="1"/>
</dbReference>
<proteinExistence type="predicted"/>
<reference evidence="5 6" key="1">
    <citation type="submission" date="2008-06" db="EMBL/GenBank/DDBJ databases">
        <title>Complete sequence of Chloroherpeton thalassium ATCC 35110.</title>
        <authorList>
            <consortium name="US DOE Joint Genome Institute"/>
            <person name="Lucas S."/>
            <person name="Copeland A."/>
            <person name="Lapidus A."/>
            <person name="Glavina del Rio T."/>
            <person name="Dalin E."/>
            <person name="Tice H."/>
            <person name="Bruce D."/>
            <person name="Goodwin L."/>
            <person name="Pitluck S."/>
            <person name="Schmutz J."/>
            <person name="Larimer F."/>
            <person name="Land M."/>
            <person name="Hauser L."/>
            <person name="Kyrpides N."/>
            <person name="Mikhailova N."/>
            <person name="Liu Z."/>
            <person name="Li T."/>
            <person name="Zhao F."/>
            <person name="Overmann J."/>
            <person name="Bryant D.A."/>
            <person name="Richardson P."/>
        </authorList>
    </citation>
    <scope>NUCLEOTIDE SEQUENCE [LARGE SCALE GENOMIC DNA]</scope>
    <source>
        <strain evidence="6">ATCC 35110 / GB-78</strain>
    </source>
</reference>
<evidence type="ECO:0000256" key="2">
    <source>
        <dbReference type="ARBA" id="ARBA00023125"/>
    </source>
</evidence>
<dbReference type="InterPro" id="IPR020449">
    <property type="entry name" value="Tscrpt_reg_AraC-type_HTH"/>
</dbReference>
<keyword evidence="2" id="KW-0238">DNA-binding</keyword>
<dbReference type="eggNOG" id="COG2207">
    <property type="taxonomic scope" value="Bacteria"/>
</dbReference>
<dbReference type="InterPro" id="IPR009057">
    <property type="entry name" value="Homeodomain-like_sf"/>
</dbReference>
<keyword evidence="1" id="KW-0805">Transcription regulation</keyword>
<dbReference type="PROSITE" id="PS01124">
    <property type="entry name" value="HTH_ARAC_FAMILY_2"/>
    <property type="match status" value="1"/>
</dbReference>
<dbReference type="STRING" id="517418.Ctha_0989"/>
<dbReference type="OrthoDB" id="799767at2"/>
<dbReference type="InterPro" id="IPR018060">
    <property type="entry name" value="HTH_AraC"/>
</dbReference>
<dbReference type="SUPFAM" id="SSF46689">
    <property type="entry name" value="Homeodomain-like"/>
    <property type="match status" value="2"/>
</dbReference>
<sequence length="327" mass="37977">MKNRLSHKDFEELAIENHYPNGFFGDSSLMERQHAGKFFFGEGWYQEIYFNGIHIGFGNLALKNTMQLDIECDYQTVEMKFELTGKSISQEPGRQVYSELLPNQHNIFYVNGFRGHTLWECKRDMQVLEVNLMPELFLKYLPESGQRFSEFHRKIRRGETALLSPHNFSITPAMLWLIHEIITCSRSGFFKRVFLEAKVIELLLLQLEQICEADAQPQRALKKADVEKMFHVKQIIEQNMNSSYSLADLAKAARTNQFTLKKGFKEIFGTTVFGYWNDLKMAEAKTLLLEQKLSVSEVSVQLGYKNPQHFSTAFKRKFAISPCQLKA</sequence>
<evidence type="ECO:0000256" key="3">
    <source>
        <dbReference type="ARBA" id="ARBA00023163"/>
    </source>
</evidence>
<protein>
    <submittedName>
        <fullName evidence="5">Transcriptional regulator, AraC family</fullName>
    </submittedName>
</protein>